<accession>A0A813GAL5</accession>
<comment type="caution">
    <text evidence="2">The sequence shown here is derived from an EMBL/GenBank/DDBJ whole genome shotgun (WGS) entry which is preliminary data.</text>
</comment>
<feature type="compositionally biased region" description="Low complexity" evidence="1">
    <location>
        <begin position="83"/>
        <end position="95"/>
    </location>
</feature>
<evidence type="ECO:0000256" key="1">
    <source>
        <dbReference type="SAM" id="MobiDB-lite"/>
    </source>
</evidence>
<proteinExistence type="predicted"/>
<dbReference type="AlphaFoldDB" id="A0A813GAL5"/>
<sequence length="160" mass="17076">IQETAKTAEEVTHRPTDGAALQQSPMGTPPAVGASPTTKKRVSISDIELVVDNDGNESARIYTDSEGSSHCSSISKSSHHSSRSSGSSRSSHSRGWGQDSIPTGQRPETSEGRAKLQMFLAGKARENPEMGSFSSLFETHVPKTPKSEMAINDQTISCMV</sequence>
<keyword evidence="3" id="KW-1185">Reference proteome</keyword>
<gene>
    <name evidence="2" type="ORF">PGLA1383_LOCUS39490</name>
</gene>
<organism evidence="2 3">
    <name type="scientific">Polarella glacialis</name>
    <name type="common">Dinoflagellate</name>
    <dbReference type="NCBI Taxonomy" id="89957"/>
    <lineage>
        <taxon>Eukaryota</taxon>
        <taxon>Sar</taxon>
        <taxon>Alveolata</taxon>
        <taxon>Dinophyceae</taxon>
        <taxon>Suessiales</taxon>
        <taxon>Suessiaceae</taxon>
        <taxon>Polarella</taxon>
    </lineage>
</organism>
<protein>
    <submittedName>
        <fullName evidence="2">Uncharacterized protein</fullName>
    </submittedName>
</protein>
<dbReference type="Proteomes" id="UP000654075">
    <property type="component" value="Unassembled WGS sequence"/>
</dbReference>
<feature type="region of interest" description="Disordered" evidence="1">
    <location>
        <begin position="1"/>
        <end position="118"/>
    </location>
</feature>
<reference evidence="2" key="1">
    <citation type="submission" date="2021-02" db="EMBL/GenBank/DDBJ databases">
        <authorList>
            <person name="Dougan E. K."/>
            <person name="Rhodes N."/>
            <person name="Thang M."/>
            <person name="Chan C."/>
        </authorList>
    </citation>
    <scope>NUCLEOTIDE SEQUENCE</scope>
</reference>
<evidence type="ECO:0000313" key="2">
    <source>
        <dbReference type="EMBL" id="CAE8621972.1"/>
    </source>
</evidence>
<feature type="compositionally biased region" description="Low complexity" evidence="1">
    <location>
        <begin position="65"/>
        <end position="76"/>
    </location>
</feature>
<feature type="non-terminal residue" evidence="2">
    <location>
        <position position="1"/>
    </location>
</feature>
<name>A0A813GAL5_POLGL</name>
<feature type="compositionally biased region" description="Basic and acidic residues" evidence="1">
    <location>
        <begin position="1"/>
        <end position="16"/>
    </location>
</feature>
<dbReference type="EMBL" id="CAJNNV010027858">
    <property type="protein sequence ID" value="CAE8621972.1"/>
    <property type="molecule type" value="Genomic_DNA"/>
</dbReference>
<evidence type="ECO:0000313" key="3">
    <source>
        <dbReference type="Proteomes" id="UP000654075"/>
    </source>
</evidence>